<dbReference type="Pfam" id="PF08848">
    <property type="entry name" value="DUF1818"/>
    <property type="match status" value="1"/>
</dbReference>
<dbReference type="Proteomes" id="UP001328733">
    <property type="component" value="Unassembled WGS sequence"/>
</dbReference>
<keyword evidence="2" id="KW-1185">Reference proteome</keyword>
<dbReference type="InterPro" id="IPR009044">
    <property type="entry name" value="ssDNA-bd_transcriptional_reg"/>
</dbReference>
<dbReference type="Gene3D" id="2.30.31.10">
    <property type="entry name" value="Transcriptional Coactivator Pc4, Chain A"/>
    <property type="match status" value="1"/>
</dbReference>
<name>A0AAW9QP74_9CHRO</name>
<reference evidence="1 2" key="1">
    <citation type="submission" date="2024-01" db="EMBL/GenBank/DDBJ databases">
        <title>Genomic insights into the taxonomy and metabolism of the cyanobacterium Pannus brasiliensis CCIBt3594.</title>
        <authorList>
            <person name="Machado M."/>
            <person name="Botero N.B."/>
            <person name="Andreote A.P.D."/>
            <person name="Feitosa A.M.T."/>
            <person name="Popin R."/>
            <person name="Sivonen K."/>
            <person name="Fiore M.F."/>
        </authorList>
    </citation>
    <scope>NUCLEOTIDE SEQUENCE [LARGE SCALE GENOMIC DNA]</scope>
    <source>
        <strain evidence="1 2">CCIBt3594</strain>
    </source>
</reference>
<sequence length="118" mass="13725">MEKILKEGEGWRIGWNPMAEEYRGMIGGGDWAIELTEEEWNDFRRLSRQLSATMEAMKEELMDEERIACEAESDLLWLEVEGFPASYSLRLLLHRGRRCEGSWPPAAVAELLRAIDFF</sequence>
<dbReference type="RefSeq" id="WP_332863481.1">
    <property type="nucleotide sequence ID" value="NZ_JBAFSM010000003.1"/>
</dbReference>
<proteinExistence type="predicted"/>
<gene>
    <name evidence="1" type="ORF">V0288_02775</name>
</gene>
<dbReference type="SUPFAM" id="SSF54447">
    <property type="entry name" value="ssDNA-binding transcriptional regulator domain"/>
    <property type="match status" value="1"/>
</dbReference>
<dbReference type="GO" id="GO:0006355">
    <property type="term" value="P:regulation of DNA-templated transcription"/>
    <property type="evidence" value="ECO:0007669"/>
    <property type="project" value="InterPro"/>
</dbReference>
<dbReference type="AlphaFoldDB" id="A0AAW9QP74"/>
<dbReference type="EMBL" id="JBAFSM010000003">
    <property type="protein sequence ID" value="MEG3436032.1"/>
    <property type="molecule type" value="Genomic_DNA"/>
</dbReference>
<comment type="caution">
    <text evidence="1">The sequence shown here is derived from an EMBL/GenBank/DDBJ whole genome shotgun (WGS) entry which is preliminary data.</text>
</comment>
<organism evidence="1 2">
    <name type="scientific">Pannus brasiliensis CCIBt3594</name>
    <dbReference type="NCBI Taxonomy" id="1427578"/>
    <lineage>
        <taxon>Bacteria</taxon>
        <taxon>Bacillati</taxon>
        <taxon>Cyanobacteriota</taxon>
        <taxon>Cyanophyceae</taxon>
        <taxon>Oscillatoriophycideae</taxon>
        <taxon>Chroococcales</taxon>
        <taxon>Microcystaceae</taxon>
        <taxon>Pannus</taxon>
    </lineage>
</organism>
<accession>A0AAW9QP74</accession>
<evidence type="ECO:0000313" key="2">
    <source>
        <dbReference type="Proteomes" id="UP001328733"/>
    </source>
</evidence>
<dbReference type="GO" id="GO:0003677">
    <property type="term" value="F:DNA binding"/>
    <property type="evidence" value="ECO:0007669"/>
    <property type="project" value="InterPro"/>
</dbReference>
<evidence type="ECO:0000313" key="1">
    <source>
        <dbReference type="EMBL" id="MEG3436032.1"/>
    </source>
</evidence>
<dbReference type="InterPro" id="IPR014947">
    <property type="entry name" value="DUF1818"/>
</dbReference>
<protein>
    <submittedName>
        <fullName evidence="1">DUF1818 family protein</fullName>
    </submittedName>
</protein>